<dbReference type="Proteomes" id="UP000054279">
    <property type="component" value="Unassembled WGS sequence"/>
</dbReference>
<dbReference type="AlphaFoldDB" id="A0A0C9UHG4"/>
<name>A0A0C9UHG4_SPHS4</name>
<organism evidence="1 2">
    <name type="scientific">Sphaerobolus stellatus (strain SS14)</name>
    <dbReference type="NCBI Taxonomy" id="990650"/>
    <lineage>
        <taxon>Eukaryota</taxon>
        <taxon>Fungi</taxon>
        <taxon>Dikarya</taxon>
        <taxon>Basidiomycota</taxon>
        <taxon>Agaricomycotina</taxon>
        <taxon>Agaricomycetes</taxon>
        <taxon>Phallomycetidae</taxon>
        <taxon>Geastrales</taxon>
        <taxon>Sphaerobolaceae</taxon>
        <taxon>Sphaerobolus</taxon>
    </lineage>
</organism>
<evidence type="ECO:0000313" key="2">
    <source>
        <dbReference type="Proteomes" id="UP000054279"/>
    </source>
</evidence>
<reference evidence="1 2" key="1">
    <citation type="submission" date="2014-06" db="EMBL/GenBank/DDBJ databases">
        <title>Evolutionary Origins and Diversification of the Mycorrhizal Mutualists.</title>
        <authorList>
            <consortium name="DOE Joint Genome Institute"/>
            <consortium name="Mycorrhizal Genomics Consortium"/>
            <person name="Kohler A."/>
            <person name="Kuo A."/>
            <person name="Nagy L.G."/>
            <person name="Floudas D."/>
            <person name="Copeland A."/>
            <person name="Barry K.W."/>
            <person name="Cichocki N."/>
            <person name="Veneault-Fourrey C."/>
            <person name="LaButti K."/>
            <person name="Lindquist E.A."/>
            <person name="Lipzen A."/>
            <person name="Lundell T."/>
            <person name="Morin E."/>
            <person name="Murat C."/>
            <person name="Riley R."/>
            <person name="Ohm R."/>
            <person name="Sun H."/>
            <person name="Tunlid A."/>
            <person name="Henrissat B."/>
            <person name="Grigoriev I.V."/>
            <person name="Hibbett D.S."/>
            <person name="Martin F."/>
        </authorList>
    </citation>
    <scope>NUCLEOTIDE SEQUENCE [LARGE SCALE GENOMIC DNA]</scope>
    <source>
        <strain evidence="1 2">SS14</strain>
    </source>
</reference>
<proteinExistence type="predicted"/>
<protein>
    <submittedName>
        <fullName evidence="1">Uncharacterized protein</fullName>
    </submittedName>
</protein>
<sequence length="326" mass="36289">MVSTPLSHATGAPRSRRLAVATVLLEHGATNVIDIFRPSGYIIQGSPALKEAVDLGLANQGMGHDMDLDKDVIRLLLDHGSLINSPYYAEGTHLARRTFQAFSKPEMEWVPQLLYEYGACLDVVFLRHDGLVDSFAGEFMEYCVTKFPPDICQYALAHGAKIGRPIYEDNIVITLLTDSNTREYFAWNVFCAMDPKYIYGHVGWSEDRSLDWVSTIGKLQENEGASTWYGYRLLVSSVLIQHGAKVLPRVPASNRTWRIQETYVPHGSNGCSERTSAMAPTPTGAANLQRTYVCYGSSSRTGRTPAAIPPAVVDVRLWYSKRLRKP</sequence>
<dbReference type="InterPro" id="IPR036770">
    <property type="entry name" value="Ankyrin_rpt-contain_sf"/>
</dbReference>
<dbReference type="EMBL" id="KN837129">
    <property type="protein sequence ID" value="KIJ42483.1"/>
    <property type="molecule type" value="Genomic_DNA"/>
</dbReference>
<evidence type="ECO:0000313" key="1">
    <source>
        <dbReference type="EMBL" id="KIJ42483.1"/>
    </source>
</evidence>
<gene>
    <name evidence="1" type="ORF">M422DRAFT_254263</name>
</gene>
<accession>A0A0C9UHG4</accession>
<keyword evidence="2" id="KW-1185">Reference proteome</keyword>
<dbReference type="Gene3D" id="1.25.40.20">
    <property type="entry name" value="Ankyrin repeat-containing domain"/>
    <property type="match status" value="1"/>
</dbReference>
<dbReference type="HOGENOM" id="CLU_853034_0_0_1"/>